<evidence type="ECO:0000313" key="1">
    <source>
        <dbReference type="EMBL" id="AIS52282.1"/>
    </source>
</evidence>
<evidence type="ECO:0000313" key="2">
    <source>
        <dbReference type="Proteomes" id="UP000029669"/>
    </source>
</evidence>
<dbReference type="RefSeq" id="WP_049685058.1">
    <property type="nucleotide sequence ID" value="NZ_CP009170.1"/>
</dbReference>
<dbReference type="InterPro" id="IPR019271">
    <property type="entry name" value="DUF2284_metal-binding"/>
</dbReference>
<dbReference type="PIRSF" id="PIRSF018748">
    <property type="entry name" value="UCP018748"/>
    <property type="match status" value="1"/>
</dbReference>
<dbReference type="STRING" id="2325.TKV_c11090"/>
<dbReference type="eggNOG" id="COG5423">
    <property type="taxonomic scope" value="Bacteria"/>
</dbReference>
<dbReference type="Pfam" id="PF10050">
    <property type="entry name" value="DUF2284"/>
    <property type="match status" value="1"/>
</dbReference>
<evidence type="ECO:0008006" key="3">
    <source>
        <dbReference type="Google" id="ProtNLM"/>
    </source>
</evidence>
<dbReference type="HOGENOM" id="CLU_097790_1_1_9"/>
<keyword evidence="2" id="KW-1185">Reference proteome</keyword>
<reference evidence="2" key="1">
    <citation type="journal article" date="2015" name="Genome Announc.">
        <title>Whole-Genome Sequences of 80 Environmental and Clinical Isolates of Burkholderia pseudomallei.</title>
        <authorList>
            <person name="Johnson S.L."/>
            <person name="Baker A.L."/>
            <person name="Chain P.S."/>
            <person name="Currie B.J."/>
            <person name="Daligault H.E."/>
            <person name="Davenport K.W."/>
            <person name="Davis C.B."/>
            <person name="Inglis T.J."/>
            <person name="Kaestli M."/>
            <person name="Koren S."/>
            <person name="Mayo M."/>
            <person name="Merritt A.J."/>
            <person name="Price E.P."/>
            <person name="Sarovich D.S."/>
            <person name="Warner J."/>
            <person name="Rosovitz M.J."/>
        </authorList>
    </citation>
    <scope>NUCLEOTIDE SEQUENCE [LARGE SCALE GENOMIC DNA]</scope>
    <source>
        <strain evidence="2">DSM 2030</strain>
    </source>
</reference>
<name>A0A097AR44_THEKI</name>
<gene>
    <name evidence="1" type="ORF">TKV_c11090</name>
</gene>
<dbReference type="KEGG" id="tki:TKV_c11090"/>
<dbReference type="OrthoDB" id="5420534at2"/>
<dbReference type="AlphaFoldDB" id="A0A097AR44"/>
<sequence length="182" mass="20453">MEKSIFIEEAIKLGASKAIAISTADIVFDPRCRLKCIVPLCPNYRKNLMCPPFLPPFNEAKEMIQKYRWGILVIVETPVSQEKDKIETGSLKVYKIVSELEKAAFNKGYRFAAGFTSDSCKLCDKCVIAEKNDTTCRHPLQARPSMQAMGIDVTATLEKVVTSSLEFPPKEKIMWVGMVLIE</sequence>
<dbReference type="EMBL" id="CP009170">
    <property type="protein sequence ID" value="AIS52282.1"/>
    <property type="molecule type" value="Genomic_DNA"/>
</dbReference>
<dbReference type="Proteomes" id="UP000029669">
    <property type="component" value="Chromosome"/>
</dbReference>
<protein>
    <recommendedName>
        <fullName evidence="3">Metal-binding protein</fullName>
    </recommendedName>
</protein>
<proteinExistence type="predicted"/>
<organism evidence="1 2">
    <name type="scientific">Thermoanaerobacter kivui</name>
    <name type="common">Acetogenium kivui</name>
    <dbReference type="NCBI Taxonomy" id="2325"/>
    <lineage>
        <taxon>Bacteria</taxon>
        <taxon>Bacillati</taxon>
        <taxon>Bacillota</taxon>
        <taxon>Clostridia</taxon>
        <taxon>Thermoanaerobacterales</taxon>
        <taxon>Thermoanaerobacteraceae</taxon>
        <taxon>Thermoanaerobacter</taxon>
    </lineage>
</organism>
<accession>A0A097AR44</accession>